<dbReference type="PROSITE" id="PS51257">
    <property type="entry name" value="PROKAR_LIPOPROTEIN"/>
    <property type="match status" value="1"/>
</dbReference>
<evidence type="ECO:0008006" key="4">
    <source>
        <dbReference type="Google" id="ProtNLM"/>
    </source>
</evidence>
<keyword evidence="1" id="KW-0732">Signal</keyword>
<evidence type="ECO:0000313" key="2">
    <source>
        <dbReference type="EMBL" id="KGK09980.1"/>
    </source>
</evidence>
<dbReference type="Proteomes" id="UP000029994">
    <property type="component" value="Unassembled WGS sequence"/>
</dbReference>
<dbReference type="RefSeq" id="WP_039422525.1">
    <property type="nucleotide sequence ID" value="NZ_CP061845.1"/>
</dbReference>
<accession>A0A099LPF0</accession>
<dbReference type="STRING" id="29495.EA26_01105"/>
<protein>
    <recommendedName>
        <fullName evidence="4">Lipoprotein</fullName>
    </recommendedName>
</protein>
<dbReference type="EMBL" id="JMCG01000001">
    <property type="protein sequence ID" value="KGK09980.1"/>
    <property type="molecule type" value="Genomic_DNA"/>
</dbReference>
<evidence type="ECO:0000256" key="1">
    <source>
        <dbReference type="SAM" id="SignalP"/>
    </source>
</evidence>
<proteinExistence type="predicted"/>
<gene>
    <name evidence="2" type="ORF">EA26_01105</name>
</gene>
<feature type="signal peptide" evidence="1">
    <location>
        <begin position="1"/>
        <end position="20"/>
    </location>
</feature>
<evidence type="ECO:0000313" key="3">
    <source>
        <dbReference type="Proteomes" id="UP000029994"/>
    </source>
</evidence>
<organism evidence="2 3">
    <name type="scientific">Vibrio navarrensis</name>
    <dbReference type="NCBI Taxonomy" id="29495"/>
    <lineage>
        <taxon>Bacteria</taxon>
        <taxon>Pseudomonadati</taxon>
        <taxon>Pseudomonadota</taxon>
        <taxon>Gammaproteobacteria</taxon>
        <taxon>Vibrionales</taxon>
        <taxon>Vibrionaceae</taxon>
        <taxon>Vibrio</taxon>
    </lineage>
</organism>
<name>A0A099LPF0_9VIBR</name>
<comment type="caution">
    <text evidence="2">The sequence shown here is derived from an EMBL/GenBank/DDBJ whole genome shotgun (WGS) entry which is preliminary data.</text>
</comment>
<sequence length="308" mass="33246">MALVRAIGMISLVTLLSACGGGGGSGSTSTDAAPILEMRPVGELSIVEGQVTRFNLGVNYTGKEDLRYSLKGLSTSDTFEWTVEDGYIVFNRVILNGDETTAKLTIGVADSRVESAVTVDASITNTSGIKLKKQIALLQANGQDALSMDELQTIEHYYTKVNSIMGVSVTSVSHMDSRNIPTIRDIQLDIEALTMPLEQYKNGLLDESELANAYQKVVDSLNKRASAELSVINQLAEANSRLQSIPNAEFTSDGEVFSYIFGVEELGGYSNGEWQYSSSYEFLGQMLNCASSQKVASRNLVSECTVKG</sequence>
<dbReference type="GeneID" id="43681819"/>
<dbReference type="AlphaFoldDB" id="A0A099LPF0"/>
<feature type="chain" id="PRO_5001958211" description="Lipoprotein" evidence="1">
    <location>
        <begin position="21"/>
        <end position="308"/>
    </location>
</feature>
<keyword evidence="3" id="KW-1185">Reference proteome</keyword>
<reference evidence="2 3" key="1">
    <citation type="submission" date="2014-04" db="EMBL/GenBank/DDBJ databases">
        <title>Genome sequencing of Vibrio navarrensis strains.</title>
        <authorList>
            <person name="Gladney L.M."/>
            <person name="Katz L.S."/>
            <person name="Marino-Ramirez L."/>
            <person name="Jordan I.K."/>
        </authorList>
    </citation>
    <scope>NUCLEOTIDE SEQUENCE [LARGE SCALE GENOMIC DNA]</scope>
    <source>
        <strain evidence="2 3">ATCC 51183</strain>
    </source>
</reference>